<proteinExistence type="predicted"/>
<organism evidence="9">
    <name type="scientific">Selaginella moellendorffii</name>
    <name type="common">Spikemoss</name>
    <dbReference type="NCBI Taxonomy" id="88036"/>
    <lineage>
        <taxon>Eukaryota</taxon>
        <taxon>Viridiplantae</taxon>
        <taxon>Streptophyta</taxon>
        <taxon>Embryophyta</taxon>
        <taxon>Tracheophyta</taxon>
        <taxon>Lycopodiopsida</taxon>
        <taxon>Selaginellales</taxon>
        <taxon>Selaginellaceae</taxon>
        <taxon>Selaginella</taxon>
    </lineage>
</organism>
<feature type="compositionally biased region" description="Basic residues" evidence="6">
    <location>
        <begin position="84"/>
        <end position="95"/>
    </location>
</feature>
<dbReference type="GO" id="GO:1990269">
    <property type="term" value="F:RNA polymerase II C-terminal domain phosphoserine binding"/>
    <property type="evidence" value="ECO:0000318"/>
    <property type="project" value="GO_Central"/>
</dbReference>
<dbReference type="FunCoup" id="D8RDJ2">
    <property type="interactions" value="4720"/>
</dbReference>
<sequence length="523" mass="59238">MTELEREMILHERSEKRDNYSLKKSTEARIAEEERKRDGPPSSRMRSSGRETTKTSKTNALSELVAKRQRSQDASQLQQQQQHQHQHQHQQRKRRENVAGGAAAPPPRRSASPSSNSDADSEDDDDEESSRGESNRSDVPSDDDDDERGGRVSLPDNEDIRKITIRRSKLSKWFMEPFFEEVIVGCFVRIGIGMSNSGTSMYRLCLVKNVDATEPDKPYKFENRTTHKYLNCTWGDDSSAARWQMVRASDQAPTDDEIDAWKAEVAKSDSPGISKSAVRDKAEALEKIASFVYSAAAVKQMLQEKKMASARPSNLALEKERVMKDLSVAEGKGDQEQIERLHEKLKELESLASKQQTKNEKAERIEMMNRRNRFENFKNASELKPAAKMGEAGYDPFSRRWTRSQNYYKSDAPKTAAEEHSEAIGGDKAGKDGAGFLQELTKAGNGRLMGRQFSKMFSLHDFDLPISLAALERFKGGQGAAMAFMERKRKMEAHYGVRVDADDGRRHSLTLTVNDYKRRRGLL</sequence>
<evidence type="ECO:0000259" key="7">
    <source>
        <dbReference type="PROSITE" id="PS51360"/>
    </source>
</evidence>
<dbReference type="InterPro" id="IPR036128">
    <property type="entry name" value="Plus3-like_sf"/>
</dbReference>
<dbReference type="GO" id="GO:0003677">
    <property type="term" value="F:DNA binding"/>
    <property type="evidence" value="ECO:0007669"/>
    <property type="project" value="InterPro"/>
</dbReference>
<gene>
    <name evidence="8" type="ORF">SELMODRAFT_90698</name>
</gene>
<dbReference type="AlphaFoldDB" id="D8RDJ2"/>
<keyword evidence="9" id="KW-1185">Reference proteome</keyword>
<dbReference type="KEGG" id="smo:SELMODRAFT_90698"/>
<reference evidence="8 9" key="1">
    <citation type="journal article" date="2011" name="Science">
        <title>The Selaginella genome identifies genetic changes associated with the evolution of vascular plants.</title>
        <authorList>
            <person name="Banks J.A."/>
            <person name="Nishiyama T."/>
            <person name="Hasebe M."/>
            <person name="Bowman J.L."/>
            <person name="Gribskov M."/>
            <person name="dePamphilis C."/>
            <person name="Albert V.A."/>
            <person name="Aono N."/>
            <person name="Aoyama T."/>
            <person name="Ambrose B.A."/>
            <person name="Ashton N.W."/>
            <person name="Axtell M.J."/>
            <person name="Barker E."/>
            <person name="Barker M.S."/>
            <person name="Bennetzen J.L."/>
            <person name="Bonawitz N.D."/>
            <person name="Chapple C."/>
            <person name="Cheng C."/>
            <person name="Correa L.G."/>
            <person name="Dacre M."/>
            <person name="DeBarry J."/>
            <person name="Dreyer I."/>
            <person name="Elias M."/>
            <person name="Engstrom E.M."/>
            <person name="Estelle M."/>
            <person name="Feng L."/>
            <person name="Finet C."/>
            <person name="Floyd S.K."/>
            <person name="Frommer W.B."/>
            <person name="Fujita T."/>
            <person name="Gramzow L."/>
            <person name="Gutensohn M."/>
            <person name="Harholt J."/>
            <person name="Hattori M."/>
            <person name="Heyl A."/>
            <person name="Hirai T."/>
            <person name="Hiwatashi Y."/>
            <person name="Ishikawa M."/>
            <person name="Iwata M."/>
            <person name="Karol K.G."/>
            <person name="Koehler B."/>
            <person name="Kolukisaoglu U."/>
            <person name="Kubo M."/>
            <person name="Kurata T."/>
            <person name="Lalonde S."/>
            <person name="Li K."/>
            <person name="Li Y."/>
            <person name="Litt A."/>
            <person name="Lyons E."/>
            <person name="Manning G."/>
            <person name="Maruyama T."/>
            <person name="Michael T.P."/>
            <person name="Mikami K."/>
            <person name="Miyazaki S."/>
            <person name="Morinaga S."/>
            <person name="Murata T."/>
            <person name="Mueller-Roeber B."/>
            <person name="Nelson D.R."/>
            <person name="Obara M."/>
            <person name="Oguri Y."/>
            <person name="Olmstead R.G."/>
            <person name="Onodera N."/>
            <person name="Petersen B.L."/>
            <person name="Pils B."/>
            <person name="Prigge M."/>
            <person name="Rensing S.A."/>
            <person name="Riano-Pachon D.M."/>
            <person name="Roberts A.W."/>
            <person name="Sato Y."/>
            <person name="Scheller H.V."/>
            <person name="Schulz B."/>
            <person name="Schulz C."/>
            <person name="Shakirov E.V."/>
            <person name="Shibagaki N."/>
            <person name="Shinohara N."/>
            <person name="Shippen D.E."/>
            <person name="Soerensen I."/>
            <person name="Sotooka R."/>
            <person name="Sugimoto N."/>
            <person name="Sugita M."/>
            <person name="Sumikawa N."/>
            <person name="Tanurdzic M."/>
            <person name="Theissen G."/>
            <person name="Ulvskov P."/>
            <person name="Wakazuki S."/>
            <person name="Weng J.K."/>
            <person name="Willats W.W."/>
            <person name="Wipf D."/>
            <person name="Wolf P.G."/>
            <person name="Yang L."/>
            <person name="Zimmer A.D."/>
            <person name="Zhu Q."/>
            <person name="Mitros T."/>
            <person name="Hellsten U."/>
            <person name="Loque D."/>
            <person name="Otillar R."/>
            <person name="Salamov A."/>
            <person name="Schmutz J."/>
            <person name="Shapiro H."/>
            <person name="Lindquist E."/>
            <person name="Lucas S."/>
            <person name="Rokhsar D."/>
            <person name="Grigoriev I.V."/>
        </authorList>
    </citation>
    <scope>NUCLEOTIDE SEQUENCE [LARGE SCALE GENOMIC DNA]</scope>
</reference>
<evidence type="ECO:0000256" key="2">
    <source>
        <dbReference type="ARBA" id="ARBA00023015"/>
    </source>
</evidence>
<keyword evidence="3" id="KW-0804">Transcription</keyword>
<dbReference type="PANTHER" id="PTHR13115">
    <property type="entry name" value="RNA POLYMERASE-ASSOCIATED PROTEIN RTF1 HOMOLOG"/>
    <property type="match status" value="1"/>
</dbReference>
<dbReference type="Gene3D" id="3.90.70.200">
    <property type="entry name" value="Plus-3 domain"/>
    <property type="match status" value="1"/>
</dbReference>
<evidence type="ECO:0000313" key="8">
    <source>
        <dbReference type="EMBL" id="EFJ30033.1"/>
    </source>
</evidence>
<keyword evidence="2" id="KW-0805">Transcription regulation</keyword>
<dbReference type="eggNOG" id="KOG2402">
    <property type="taxonomic scope" value="Eukaryota"/>
</dbReference>
<dbReference type="OMA" id="SPKHKPF"/>
<evidence type="ECO:0000313" key="9">
    <source>
        <dbReference type="Proteomes" id="UP000001514"/>
    </source>
</evidence>
<dbReference type="STRING" id="88036.D8RDJ2"/>
<dbReference type="Proteomes" id="UP000001514">
    <property type="component" value="Unassembled WGS sequence"/>
</dbReference>
<dbReference type="PANTHER" id="PTHR13115:SF8">
    <property type="entry name" value="RNA POLYMERASE-ASSOCIATED PROTEIN RTF1 HOMOLOG"/>
    <property type="match status" value="1"/>
</dbReference>
<keyword evidence="5" id="KW-0175">Coiled coil</keyword>
<dbReference type="OrthoDB" id="166375at2759"/>
<name>D8RDJ2_SELML</name>
<evidence type="ECO:0000256" key="6">
    <source>
        <dbReference type="SAM" id="MobiDB-lite"/>
    </source>
</evidence>
<protein>
    <recommendedName>
        <fullName evidence="7">Plus3 domain-containing protein</fullName>
    </recommendedName>
</protein>
<dbReference type="Pfam" id="PF03126">
    <property type="entry name" value="Plus-3"/>
    <property type="match status" value="1"/>
</dbReference>
<dbReference type="PROSITE" id="PS51360">
    <property type="entry name" value="PLUS3"/>
    <property type="match status" value="1"/>
</dbReference>
<dbReference type="InParanoid" id="D8RDJ2"/>
<dbReference type="EMBL" id="GL377576">
    <property type="protein sequence ID" value="EFJ30033.1"/>
    <property type="molecule type" value="Genomic_DNA"/>
</dbReference>
<evidence type="ECO:0000256" key="1">
    <source>
        <dbReference type="ARBA" id="ARBA00004123"/>
    </source>
</evidence>
<dbReference type="SUPFAM" id="SSF159042">
    <property type="entry name" value="Plus3-like"/>
    <property type="match status" value="1"/>
</dbReference>
<feature type="region of interest" description="Disordered" evidence="6">
    <location>
        <begin position="1"/>
        <end position="155"/>
    </location>
</feature>
<dbReference type="HOGENOM" id="CLU_018644_1_1_1"/>
<evidence type="ECO:0000256" key="4">
    <source>
        <dbReference type="ARBA" id="ARBA00023242"/>
    </source>
</evidence>
<dbReference type="SMART" id="SM00719">
    <property type="entry name" value="Plus3"/>
    <property type="match status" value="1"/>
</dbReference>
<feature type="compositionally biased region" description="Basic and acidic residues" evidence="6">
    <location>
        <begin position="1"/>
        <end position="39"/>
    </location>
</feature>
<dbReference type="FunFam" id="3.90.70.200:FF:000003">
    <property type="entry name" value="RNA polymerase-associated protein RTF1"/>
    <property type="match status" value="1"/>
</dbReference>
<evidence type="ECO:0000256" key="3">
    <source>
        <dbReference type="ARBA" id="ARBA00023163"/>
    </source>
</evidence>
<keyword evidence="4" id="KW-0539">Nucleus</keyword>
<feature type="compositionally biased region" description="Acidic residues" evidence="6">
    <location>
        <begin position="119"/>
        <end position="128"/>
    </location>
</feature>
<comment type="subcellular location">
    <subcellularLocation>
        <location evidence="1">Nucleus</location>
    </subcellularLocation>
</comment>
<accession>D8RDJ2</accession>
<feature type="domain" description="Plus3" evidence="7">
    <location>
        <begin position="154"/>
        <end position="290"/>
    </location>
</feature>
<feature type="compositionally biased region" description="Low complexity" evidence="6">
    <location>
        <begin position="99"/>
        <end position="118"/>
    </location>
</feature>
<dbReference type="InterPro" id="IPR004343">
    <property type="entry name" value="Plus-3_dom"/>
</dbReference>
<dbReference type="GO" id="GO:0016593">
    <property type="term" value="C:Cdc73/Paf1 complex"/>
    <property type="evidence" value="ECO:0000318"/>
    <property type="project" value="GO_Central"/>
</dbReference>
<dbReference type="Gramene" id="EFJ30033">
    <property type="protein sequence ID" value="EFJ30033"/>
    <property type="gene ID" value="SELMODRAFT_90698"/>
</dbReference>
<feature type="coiled-coil region" evidence="5">
    <location>
        <begin position="331"/>
        <end position="371"/>
    </location>
</feature>
<evidence type="ECO:0000256" key="5">
    <source>
        <dbReference type="SAM" id="Coils"/>
    </source>
</evidence>